<dbReference type="Pfam" id="PF04408">
    <property type="entry name" value="WHD_HA2"/>
    <property type="match status" value="1"/>
</dbReference>
<dbReference type="InterPro" id="IPR048333">
    <property type="entry name" value="HA2_WH"/>
</dbReference>
<dbReference type="FunFam" id="3.40.50.300:FF:000145">
    <property type="entry name" value="probable ATP-dependent RNA helicase DHX40"/>
    <property type="match status" value="1"/>
</dbReference>
<dbReference type="PROSITE" id="PS51192">
    <property type="entry name" value="HELICASE_ATP_BIND_1"/>
    <property type="match status" value="1"/>
</dbReference>
<sequence>MADLPILQFEEKIIETVERHPVVVIIGETGSGKSTQLSQMLHRRGYTKSGVVGVTQPRRVAAVSVARRVSQELNVRLGDEVGYAIRFEDRTSERTRIKYLTDGVLLRESLSNPELDQYSVIILDEAHERSLNTDILLGLMKRLVKRRASNLKVLITSATLDGDKVSQFFSNCPVLNVPGKLYPVEILYSNERPKSYLESSLKTALDIHIKEPEGDVLIFMTGQDDIEKLVSKLEDRVRSLEEGSVLDAIILPLHGSLQPEMQVRVFSPPPPNCRRFIVATNIAETSLTVDGVVYVIDSGYVKQRQYNPSTGMYSLDVVQISKVQANQRAGRAGRTRPGKCYRLYPSMAYHEELLDATIPEIQRSSLAGSVLYLKSLDLPDIDILKFDFLDSPSSESLQDALKQLYLIDAIDENGLITRVGKTMAELPLEPSLSRTLMEANEYGCLSQALTVAAMLSAETTLLPGRSKSTEKKRKHDHLDLPDGSGWGDHIQLLQIYECWHQTYYDIDWCKDRGLQVRGMTFVKDVRKQLSQIMQKIAKESLDVQTSRKGKEIQQDYNNLRKALCVGYANQLAERMVFHNGYRTLGFKPQVVQVHPSTVLKSDDEGKFPDYVVYQELIATSRPYLRTVCAVNVSWVRPILNKVNKLNINKLSGGIGHIEEHAEGDRSDLPKKDVTAVPDDRESRIQAARERFLARKVKK</sequence>
<evidence type="ECO:0000259" key="8">
    <source>
        <dbReference type="PROSITE" id="PS51192"/>
    </source>
</evidence>
<dbReference type="InterPro" id="IPR027417">
    <property type="entry name" value="P-loop_NTPase"/>
</dbReference>
<dbReference type="Pfam" id="PF07717">
    <property type="entry name" value="OB_NTP_bind"/>
    <property type="match status" value="1"/>
</dbReference>
<dbReference type="InterPro" id="IPR011709">
    <property type="entry name" value="DEAD-box_helicase_OB_fold"/>
</dbReference>
<keyword evidence="11" id="KW-1185">Reference proteome</keyword>
<dbReference type="Gene3D" id="1.20.120.1080">
    <property type="match status" value="1"/>
</dbReference>
<dbReference type="EMBL" id="JBEDUW010000004">
    <property type="protein sequence ID" value="KAK9934424.1"/>
    <property type="molecule type" value="Genomic_DNA"/>
</dbReference>
<keyword evidence="2" id="KW-0747">Spliceosome</keyword>
<gene>
    <name evidence="10" type="ORF">M0R45_021569</name>
</gene>
<evidence type="ECO:0000259" key="9">
    <source>
        <dbReference type="PROSITE" id="PS51194"/>
    </source>
</evidence>
<dbReference type="Pfam" id="PF00270">
    <property type="entry name" value="DEAD"/>
    <property type="match status" value="1"/>
</dbReference>
<proteinExistence type="predicted"/>
<organism evidence="10 11">
    <name type="scientific">Rubus argutus</name>
    <name type="common">Southern blackberry</name>
    <dbReference type="NCBI Taxonomy" id="59490"/>
    <lineage>
        <taxon>Eukaryota</taxon>
        <taxon>Viridiplantae</taxon>
        <taxon>Streptophyta</taxon>
        <taxon>Embryophyta</taxon>
        <taxon>Tracheophyta</taxon>
        <taxon>Spermatophyta</taxon>
        <taxon>Magnoliopsida</taxon>
        <taxon>eudicotyledons</taxon>
        <taxon>Gunneridae</taxon>
        <taxon>Pentapetalae</taxon>
        <taxon>rosids</taxon>
        <taxon>fabids</taxon>
        <taxon>Rosales</taxon>
        <taxon>Rosaceae</taxon>
        <taxon>Rosoideae</taxon>
        <taxon>Rosoideae incertae sedis</taxon>
        <taxon>Rubus</taxon>
    </lineage>
</organism>
<evidence type="ECO:0000256" key="3">
    <source>
        <dbReference type="ARBA" id="ARBA00022741"/>
    </source>
</evidence>
<dbReference type="InterPro" id="IPR002464">
    <property type="entry name" value="DNA/RNA_helicase_DEAH_CS"/>
</dbReference>
<comment type="caution">
    <text evidence="10">The sequence shown here is derived from an EMBL/GenBank/DDBJ whole genome shotgun (WGS) entry which is preliminary data.</text>
</comment>
<dbReference type="Pfam" id="PF00271">
    <property type="entry name" value="Helicase_C"/>
    <property type="match status" value="1"/>
</dbReference>
<dbReference type="InterPro" id="IPR014001">
    <property type="entry name" value="Helicase_ATP-bd"/>
</dbReference>
<dbReference type="PANTHER" id="PTHR18934:SF234">
    <property type="entry name" value="PRE-MRNA-SPLICING FACTOR ATP-DEPENDENT RNA HELICASE DEAH4-RELATED"/>
    <property type="match status" value="1"/>
</dbReference>
<dbReference type="GO" id="GO:0003723">
    <property type="term" value="F:RNA binding"/>
    <property type="evidence" value="ECO:0007669"/>
    <property type="project" value="TreeGrafter"/>
</dbReference>
<evidence type="ECO:0000313" key="10">
    <source>
        <dbReference type="EMBL" id="KAK9934424.1"/>
    </source>
</evidence>
<dbReference type="SMART" id="SM00382">
    <property type="entry name" value="AAA"/>
    <property type="match status" value="1"/>
</dbReference>
<dbReference type="Proteomes" id="UP001457282">
    <property type="component" value="Unassembled WGS sequence"/>
</dbReference>
<name>A0AAW1XE73_RUBAR</name>
<dbReference type="SUPFAM" id="SSF52540">
    <property type="entry name" value="P-loop containing nucleoside triphosphate hydrolases"/>
    <property type="match status" value="1"/>
</dbReference>
<comment type="catalytic activity">
    <reaction evidence="7">
        <text>ATP + H2O = ADP + phosphate + H(+)</text>
        <dbReference type="Rhea" id="RHEA:13065"/>
        <dbReference type="ChEBI" id="CHEBI:15377"/>
        <dbReference type="ChEBI" id="CHEBI:15378"/>
        <dbReference type="ChEBI" id="CHEBI:30616"/>
        <dbReference type="ChEBI" id="CHEBI:43474"/>
        <dbReference type="ChEBI" id="CHEBI:456216"/>
        <dbReference type="EC" id="3.6.4.13"/>
    </reaction>
</comment>
<keyword evidence="3" id="KW-0547">Nucleotide-binding</keyword>
<dbReference type="SMART" id="SM00487">
    <property type="entry name" value="DEXDc"/>
    <property type="match status" value="1"/>
</dbReference>
<dbReference type="PANTHER" id="PTHR18934">
    <property type="entry name" value="ATP-DEPENDENT RNA HELICASE"/>
    <property type="match status" value="1"/>
</dbReference>
<dbReference type="PROSITE" id="PS00690">
    <property type="entry name" value="DEAH_ATP_HELICASE"/>
    <property type="match status" value="1"/>
</dbReference>
<dbReference type="GO" id="GO:0005681">
    <property type="term" value="C:spliceosomal complex"/>
    <property type="evidence" value="ECO:0007669"/>
    <property type="project" value="UniProtKB-KW"/>
</dbReference>
<evidence type="ECO:0000256" key="6">
    <source>
        <dbReference type="ARBA" id="ARBA00022840"/>
    </source>
</evidence>
<dbReference type="InterPro" id="IPR011545">
    <property type="entry name" value="DEAD/DEAH_box_helicase_dom"/>
</dbReference>
<accession>A0AAW1XE73</accession>
<evidence type="ECO:0000256" key="5">
    <source>
        <dbReference type="ARBA" id="ARBA00022806"/>
    </source>
</evidence>
<dbReference type="AlphaFoldDB" id="A0AAW1XE73"/>
<dbReference type="GO" id="GO:0005524">
    <property type="term" value="F:ATP binding"/>
    <property type="evidence" value="ECO:0007669"/>
    <property type="project" value="UniProtKB-KW"/>
</dbReference>
<evidence type="ECO:0000256" key="4">
    <source>
        <dbReference type="ARBA" id="ARBA00022801"/>
    </source>
</evidence>
<keyword evidence="4" id="KW-0378">Hydrolase</keyword>
<dbReference type="EC" id="3.6.4.13" evidence="1"/>
<dbReference type="Pfam" id="PF21010">
    <property type="entry name" value="HA2_C"/>
    <property type="match status" value="1"/>
</dbReference>
<dbReference type="CDD" id="cd18791">
    <property type="entry name" value="SF2_C_RHA"/>
    <property type="match status" value="1"/>
</dbReference>
<reference evidence="10 11" key="1">
    <citation type="journal article" date="2023" name="G3 (Bethesda)">
        <title>A chromosome-length genome assembly and annotation of blackberry (Rubus argutus, cv. 'Hillquist').</title>
        <authorList>
            <person name="Bruna T."/>
            <person name="Aryal R."/>
            <person name="Dudchenko O."/>
            <person name="Sargent D.J."/>
            <person name="Mead D."/>
            <person name="Buti M."/>
            <person name="Cavallini A."/>
            <person name="Hytonen T."/>
            <person name="Andres J."/>
            <person name="Pham M."/>
            <person name="Weisz D."/>
            <person name="Mascagni F."/>
            <person name="Usai G."/>
            <person name="Natali L."/>
            <person name="Bassil N."/>
            <person name="Fernandez G.E."/>
            <person name="Lomsadze A."/>
            <person name="Armour M."/>
            <person name="Olukolu B."/>
            <person name="Poorten T."/>
            <person name="Britton C."/>
            <person name="Davik J."/>
            <person name="Ashrafi H."/>
            <person name="Aiden E.L."/>
            <person name="Borodovsky M."/>
            <person name="Worthington M."/>
        </authorList>
    </citation>
    <scope>NUCLEOTIDE SEQUENCE [LARGE SCALE GENOMIC DNA]</scope>
    <source>
        <strain evidence="10">PI 553951</strain>
    </source>
</reference>
<evidence type="ECO:0000256" key="1">
    <source>
        <dbReference type="ARBA" id="ARBA00012552"/>
    </source>
</evidence>
<keyword evidence="5" id="KW-0347">Helicase</keyword>
<dbReference type="InterPro" id="IPR001650">
    <property type="entry name" value="Helicase_C-like"/>
</dbReference>
<keyword evidence="2" id="KW-0507">mRNA processing</keyword>
<dbReference type="GO" id="GO:0003724">
    <property type="term" value="F:RNA helicase activity"/>
    <property type="evidence" value="ECO:0007669"/>
    <property type="project" value="UniProtKB-EC"/>
</dbReference>
<dbReference type="GO" id="GO:0016787">
    <property type="term" value="F:hydrolase activity"/>
    <property type="evidence" value="ECO:0007669"/>
    <property type="project" value="UniProtKB-KW"/>
</dbReference>
<protein>
    <recommendedName>
        <fullName evidence="1">RNA helicase</fullName>
        <ecNumber evidence="1">3.6.4.13</ecNumber>
    </recommendedName>
</protein>
<dbReference type="SMART" id="SM00847">
    <property type="entry name" value="HA2"/>
    <property type="match status" value="1"/>
</dbReference>
<dbReference type="Gene3D" id="3.40.50.300">
    <property type="entry name" value="P-loop containing nucleotide triphosphate hydrolases"/>
    <property type="match status" value="2"/>
</dbReference>
<keyword evidence="6" id="KW-0067">ATP-binding</keyword>
<dbReference type="FunFam" id="3.40.50.300:FF:001388">
    <property type="entry name" value="Probable pre-mRNA-splicing factor ATP-dependent RNA helicase DEAH4"/>
    <property type="match status" value="1"/>
</dbReference>
<keyword evidence="2" id="KW-0508">mRNA splicing</keyword>
<dbReference type="PROSITE" id="PS51194">
    <property type="entry name" value="HELICASE_CTER"/>
    <property type="match status" value="1"/>
</dbReference>
<feature type="domain" description="Helicase ATP-binding" evidence="8">
    <location>
        <begin position="14"/>
        <end position="178"/>
    </location>
</feature>
<feature type="domain" description="Helicase C-terminal" evidence="9">
    <location>
        <begin position="200"/>
        <end position="377"/>
    </location>
</feature>
<evidence type="ECO:0000256" key="7">
    <source>
        <dbReference type="ARBA" id="ARBA00047984"/>
    </source>
</evidence>
<dbReference type="SMART" id="SM00490">
    <property type="entry name" value="HELICc"/>
    <property type="match status" value="1"/>
</dbReference>
<dbReference type="InterPro" id="IPR007502">
    <property type="entry name" value="Helicase-assoc_dom"/>
</dbReference>
<evidence type="ECO:0000313" key="11">
    <source>
        <dbReference type="Proteomes" id="UP001457282"/>
    </source>
</evidence>
<evidence type="ECO:0000256" key="2">
    <source>
        <dbReference type="ARBA" id="ARBA00022728"/>
    </source>
</evidence>
<dbReference type="InterPro" id="IPR003593">
    <property type="entry name" value="AAA+_ATPase"/>
</dbReference>